<keyword evidence="1" id="KW-1133">Transmembrane helix</keyword>
<name>A0A4Y2EQR0_ARAVE</name>
<gene>
    <name evidence="2" type="ORF">AVEN_161688_1</name>
</gene>
<feature type="transmembrane region" description="Helical" evidence="1">
    <location>
        <begin position="76"/>
        <end position="99"/>
    </location>
</feature>
<proteinExistence type="predicted"/>
<reference evidence="2 3" key="1">
    <citation type="journal article" date="2019" name="Sci. Rep.">
        <title>Orb-weaving spider Araneus ventricosus genome elucidates the spidroin gene catalogue.</title>
        <authorList>
            <person name="Kono N."/>
            <person name="Nakamura H."/>
            <person name="Ohtoshi R."/>
            <person name="Moran D.A.P."/>
            <person name="Shinohara A."/>
            <person name="Yoshida Y."/>
            <person name="Fujiwara M."/>
            <person name="Mori M."/>
            <person name="Tomita M."/>
            <person name="Arakawa K."/>
        </authorList>
    </citation>
    <scope>NUCLEOTIDE SEQUENCE [LARGE SCALE GENOMIC DNA]</scope>
</reference>
<accession>A0A4Y2EQR0</accession>
<keyword evidence="3" id="KW-1185">Reference proteome</keyword>
<protein>
    <submittedName>
        <fullName evidence="2">Uncharacterized protein</fullName>
    </submittedName>
</protein>
<dbReference type="AlphaFoldDB" id="A0A4Y2EQR0"/>
<evidence type="ECO:0000313" key="3">
    <source>
        <dbReference type="Proteomes" id="UP000499080"/>
    </source>
</evidence>
<keyword evidence="1" id="KW-0472">Membrane</keyword>
<evidence type="ECO:0000256" key="1">
    <source>
        <dbReference type="SAM" id="Phobius"/>
    </source>
</evidence>
<dbReference type="EMBL" id="BGPR01093405">
    <property type="protein sequence ID" value="GBM30847.1"/>
    <property type="molecule type" value="Genomic_DNA"/>
</dbReference>
<sequence>MTWAILPAPFDELLVIVWNSGLCESAIANRITFVVISEKKGEQIAALVDNGTRVVMRIGIGARGVFRFGTINKTSVLFVSISFILLMIISFAWLVFYYVQRFRYIHAKEILSVSLTSDLKIITYN</sequence>
<dbReference type="OrthoDB" id="5357315at2759"/>
<keyword evidence="1" id="KW-0812">Transmembrane</keyword>
<evidence type="ECO:0000313" key="2">
    <source>
        <dbReference type="EMBL" id="GBM30847.1"/>
    </source>
</evidence>
<dbReference type="Proteomes" id="UP000499080">
    <property type="component" value="Unassembled WGS sequence"/>
</dbReference>
<organism evidence="2 3">
    <name type="scientific">Araneus ventricosus</name>
    <name type="common">Orbweaver spider</name>
    <name type="synonym">Epeira ventricosa</name>
    <dbReference type="NCBI Taxonomy" id="182803"/>
    <lineage>
        <taxon>Eukaryota</taxon>
        <taxon>Metazoa</taxon>
        <taxon>Ecdysozoa</taxon>
        <taxon>Arthropoda</taxon>
        <taxon>Chelicerata</taxon>
        <taxon>Arachnida</taxon>
        <taxon>Araneae</taxon>
        <taxon>Araneomorphae</taxon>
        <taxon>Entelegynae</taxon>
        <taxon>Araneoidea</taxon>
        <taxon>Araneidae</taxon>
        <taxon>Araneus</taxon>
    </lineage>
</organism>
<comment type="caution">
    <text evidence="2">The sequence shown here is derived from an EMBL/GenBank/DDBJ whole genome shotgun (WGS) entry which is preliminary data.</text>
</comment>